<evidence type="ECO:0000256" key="2">
    <source>
        <dbReference type="ARBA" id="ARBA00023125"/>
    </source>
</evidence>
<evidence type="ECO:0000313" key="5">
    <source>
        <dbReference type="Proteomes" id="UP000246303"/>
    </source>
</evidence>
<dbReference type="GO" id="GO:0006355">
    <property type="term" value="P:regulation of DNA-templated transcription"/>
    <property type="evidence" value="ECO:0007669"/>
    <property type="project" value="InterPro"/>
</dbReference>
<gene>
    <name evidence="4" type="ORF">CVS29_01855</name>
</gene>
<dbReference type="CDD" id="cd06170">
    <property type="entry name" value="LuxR_C_like"/>
    <property type="match status" value="1"/>
</dbReference>
<dbReference type="RefSeq" id="WP_110104624.1">
    <property type="nucleotide sequence ID" value="NZ_JACBZZ010000001.1"/>
</dbReference>
<keyword evidence="3" id="KW-0804">Transcription</keyword>
<sequence length="915" mass="99429">MPGTQNQARTAGTVPLSTYFCRQVELDELYAQLQRPDCSAIFLSSETGMGATSLLRELATIASKRVAVISLQGTPSLAAIPFGILAPFLRRTSCAFVESHVDAIRKTLALLDDKEAHLRATLGEGLDLGRPLIIIDEADYIDTATATVVVSLAQAEKIKVVVAHRAANDPVSPLPQLWQAGVAERFHLRPLNREDGHEFCVGLLGGPTTANSSWYFWNTAGGNPLLMRLVMEDALASGRLRLRGDLWIMDVQSVSVGHQLQSVVREQLRGLSSDARKTLDLVALSEPVSAEIVSQQLGAEALKELFERDLVQESFDSIRLLRLINPIYGEVIREMVPRSQSRMLHSRLINVLKLESSTPESALRMVIWTLESGLPVPDSEVLSAAIFAGKLYESGVALRLAEEIRDPHNQGRARAVKARAHFNMGEYAQAAALLEHHDENAASISELLFGGLLRAALQSALALPPQAIHDAATALRQHGERLARKDPENAADILLRSGERAHIIDLMAHSRAGNYNQMSGHIQEVLNRSDGHNDPDHVCNRSLALAFEAEKLSALGFPLAGMAQAAAAFAIVQAEDHDVFFVPEWIISRAQVAILTAGQWEEAEQSLNVLAVDVGKGTISFGGSVGVARGMMRLQQGHPAAALEVLLEGLDVLRHSDPQQLMGYCISMAAYAAAKLGRHDTARELIEQYGEDTSMYIVLAHERAFIAAAREYLNGDGAGVGELLGVIEDSAERGLLSAELNALSLLMDFAPGNARARILSVAGKVEGRWAAGLYAYASALEQRQASIMVDAAEQLLEAQMYQHAGRLLRLADSTAAKERDSLINRRIRHGLEQIEQTLGAQGEPGGKKSGGHQRMRERLTARELEIALMAAQGLTDKVIGAQLHVSVRTVEGHLYRAYAKLEITDRNDLALILSD</sequence>
<dbReference type="PANTHER" id="PTHR44688:SF16">
    <property type="entry name" value="DNA-BINDING TRANSCRIPTIONAL ACTIVATOR DEVR_DOSR"/>
    <property type="match status" value="1"/>
</dbReference>
<accession>A0A2V3DWD5</accession>
<protein>
    <submittedName>
        <fullName evidence="4">Uncharacterized protein</fullName>
    </submittedName>
</protein>
<dbReference type="Gene3D" id="1.10.10.10">
    <property type="entry name" value="Winged helix-like DNA-binding domain superfamily/Winged helix DNA-binding domain"/>
    <property type="match status" value="1"/>
</dbReference>
<dbReference type="PRINTS" id="PR00038">
    <property type="entry name" value="HTHLUXR"/>
</dbReference>
<dbReference type="InterPro" id="IPR036388">
    <property type="entry name" value="WH-like_DNA-bd_sf"/>
</dbReference>
<dbReference type="Proteomes" id="UP000246303">
    <property type="component" value="Unassembled WGS sequence"/>
</dbReference>
<proteinExistence type="predicted"/>
<dbReference type="Pfam" id="PF00196">
    <property type="entry name" value="GerE"/>
    <property type="match status" value="1"/>
</dbReference>
<dbReference type="InterPro" id="IPR027417">
    <property type="entry name" value="P-loop_NTPase"/>
</dbReference>
<evidence type="ECO:0000313" key="4">
    <source>
        <dbReference type="EMBL" id="PXA69337.1"/>
    </source>
</evidence>
<dbReference type="EMBL" id="QHLZ01000001">
    <property type="protein sequence ID" value="PXA69337.1"/>
    <property type="molecule type" value="Genomic_DNA"/>
</dbReference>
<dbReference type="PROSITE" id="PS50043">
    <property type="entry name" value="HTH_LUXR_2"/>
    <property type="match status" value="1"/>
</dbReference>
<dbReference type="SMART" id="SM00421">
    <property type="entry name" value="HTH_LUXR"/>
    <property type="match status" value="1"/>
</dbReference>
<evidence type="ECO:0000256" key="3">
    <source>
        <dbReference type="ARBA" id="ARBA00023163"/>
    </source>
</evidence>
<evidence type="ECO:0000256" key="1">
    <source>
        <dbReference type="ARBA" id="ARBA00023015"/>
    </source>
</evidence>
<dbReference type="AlphaFoldDB" id="A0A2V3DWD5"/>
<comment type="caution">
    <text evidence="4">The sequence shown here is derived from an EMBL/GenBank/DDBJ whole genome shotgun (WGS) entry which is preliminary data.</text>
</comment>
<dbReference type="SUPFAM" id="SSF46894">
    <property type="entry name" value="C-terminal effector domain of the bipartite response regulators"/>
    <property type="match status" value="1"/>
</dbReference>
<keyword evidence="1" id="KW-0805">Transcription regulation</keyword>
<keyword evidence="2" id="KW-0238">DNA-binding</keyword>
<dbReference type="PANTHER" id="PTHR44688">
    <property type="entry name" value="DNA-BINDING TRANSCRIPTIONAL ACTIVATOR DEVR_DOSR"/>
    <property type="match status" value="1"/>
</dbReference>
<dbReference type="SUPFAM" id="SSF52540">
    <property type="entry name" value="P-loop containing nucleoside triphosphate hydrolases"/>
    <property type="match status" value="1"/>
</dbReference>
<dbReference type="OrthoDB" id="3197423at2"/>
<dbReference type="Pfam" id="PF13191">
    <property type="entry name" value="AAA_16"/>
    <property type="match status" value="1"/>
</dbReference>
<name>A0A2V3DWD5_9MICC</name>
<dbReference type="InterPro" id="IPR041664">
    <property type="entry name" value="AAA_16"/>
</dbReference>
<organism evidence="4 5">
    <name type="scientific">Arthrobacter psychrochitiniphilus</name>
    <dbReference type="NCBI Taxonomy" id="291045"/>
    <lineage>
        <taxon>Bacteria</taxon>
        <taxon>Bacillati</taxon>
        <taxon>Actinomycetota</taxon>
        <taxon>Actinomycetes</taxon>
        <taxon>Micrococcales</taxon>
        <taxon>Micrococcaceae</taxon>
        <taxon>Arthrobacter</taxon>
    </lineage>
</organism>
<dbReference type="GO" id="GO:0003677">
    <property type="term" value="F:DNA binding"/>
    <property type="evidence" value="ECO:0007669"/>
    <property type="project" value="UniProtKB-KW"/>
</dbReference>
<dbReference type="InterPro" id="IPR016032">
    <property type="entry name" value="Sig_transdc_resp-reg_C-effctor"/>
</dbReference>
<reference evidence="4 5" key="1">
    <citation type="submission" date="2018-05" db="EMBL/GenBank/DDBJ databases">
        <title>Genetic diversity of glacier-inhabiting Cryobacterium bacteria in China and description of Cryobacterium mengkeensis sp. nov. and Arthrobacter glacialis sp. nov.</title>
        <authorList>
            <person name="Liu Q."/>
            <person name="Xin Y.-H."/>
        </authorList>
    </citation>
    <scope>NUCLEOTIDE SEQUENCE [LARGE SCALE GENOMIC DNA]</scope>
    <source>
        <strain evidence="4 5">GP3</strain>
    </source>
</reference>
<dbReference type="InterPro" id="IPR000792">
    <property type="entry name" value="Tscrpt_reg_LuxR_C"/>
</dbReference>
<keyword evidence="5" id="KW-1185">Reference proteome</keyword>